<evidence type="ECO:0000256" key="9">
    <source>
        <dbReference type="ARBA" id="ARBA00029908"/>
    </source>
</evidence>
<reference evidence="14" key="1">
    <citation type="journal article" date="2019" name="Int. J. Syst. Evol. Microbiol.">
        <title>The Global Catalogue of Microorganisms (GCM) 10K type strain sequencing project: providing services to taxonomists for standard genome sequencing and annotation.</title>
        <authorList>
            <consortium name="The Broad Institute Genomics Platform"/>
            <consortium name="The Broad Institute Genome Sequencing Center for Infectious Disease"/>
            <person name="Wu L."/>
            <person name="Ma J."/>
        </authorList>
    </citation>
    <scope>NUCLEOTIDE SEQUENCE [LARGE SCALE GENOMIC DNA]</scope>
    <source>
        <strain evidence="14">S1</strain>
    </source>
</reference>
<dbReference type="Gene3D" id="3.40.930.10">
    <property type="entry name" value="Mannitol-specific EII, Chain A"/>
    <property type="match status" value="1"/>
</dbReference>
<comment type="function">
    <text evidence="1">The phosphoenolpyruvate-dependent sugar phosphotransferase system (sugar PTS), a major carbohydrate active transport system, catalyzes the phosphorylation of incoming sugar substrates concomitantly with their translocation across the cell membrane. The enzyme II CmtAB PTS system is involved in D-mannitol transport.</text>
</comment>
<keyword evidence="8" id="KW-0418">Kinase</keyword>
<comment type="caution">
    <text evidence="13">The sequence shown here is derived from an EMBL/GenBank/DDBJ whole genome shotgun (WGS) entry which is preliminary data.</text>
</comment>
<evidence type="ECO:0000256" key="10">
    <source>
        <dbReference type="ARBA" id="ARBA00030956"/>
    </source>
</evidence>
<evidence type="ECO:0000313" key="14">
    <source>
        <dbReference type="Proteomes" id="UP001597282"/>
    </source>
</evidence>
<dbReference type="PROSITE" id="PS00372">
    <property type="entry name" value="PTS_EIIA_TYPE_2_HIS"/>
    <property type="match status" value="1"/>
</dbReference>
<gene>
    <name evidence="13" type="ORF">ACFQ4Y_10520</name>
</gene>
<accession>A0ABW4C9D6</accession>
<keyword evidence="5 13" id="KW-0762">Sugar transport</keyword>
<evidence type="ECO:0000256" key="7">
    <source>
        <dbReference type="ARBA" id="ARBA00022683"/>
    </source>
</evidence>
<evidence type="ECO:0000256" key="2">
    <source>
        <dbReference type="ARBA" id="ARBA00014783"/>
    </source>
</evidence>
<name>A0ABW4C9D6_9BACL</name>
<evidence type="ECO:0000313" key="13">
    <source>
        <dbReference type="EMBL" id="MFD1427360.1"/>
    </source>
</evidence>
<sequence length="144" mass="15991">MSEILKVDNIRLSAKATLKKEAIAEAGGMLVEQGYVAENYISKMYQREEAVSTYMGNLLAIPHGTDDAKNEVHQSGLVILTHDQPIDWDGHDVRLVIGIAGKDNEHLELLSKIAIVCSDLENVERLLQAKSEEEVLQFFDGVNE</sequence>
<dbReference type="SUPFAM" id="SSF55804">
    <property type="entry name" value="Phoshotransferase/anion transport protein"/>
    <property type="match status" value="1"/>
</dbReference>
<keyword evidence="6" id="KW-0808">Transferase</keyword>
<evidence type="ECO:0000256" key="4">
    <source>
        <dbReference type="ARBA" id="ARBA00022553"/>
    </source>
</evidence>
<keyword evidence="14" id="KW-1185">Reference proteome</keyword>
<protein>
    <recommendedName>
        <fullName evidence="2">Mannitol-specific phosphotransferase enzyme IIA component</fullName>
    </recommendedName>
    <alternativeName>
        <fullName evidence="10">EIIA</fullName>
    </alternativeName>
    <alternativeName>
        <fullName evidence="11">EIII</fullName>
    </alternativeName>
    <alternativeName>
        <fullName evidence="9">PTS system mannitol-specific EIIA component</fullName>
    </alternativeName>
</protein>
<dbReference type="RefSeq" id="WP_380165315.1">
    <property type="nucleotide sequence ID" value="NZ_JBHTNU010000009.1"/>
</dbReference>
<evidence type="ECO:0000256" key="8">
    <source>
        <dbReference type="ARBA" id="ARBA00022777"/>
    </source>
</evidence>
<evidence type="ECO:0000256" key="1">
    <source>
        <dbReference type="ARBA" id="ARBA00002434"/>
    </source>
</evidence>
<evidence type="ECO:0000256" key="5">
    <source>
        <dbReference type="ARBA" id="ARBA00022597"/>
    </source>
</evidence>
<dbReference type="EMBL" id="JBHTNU010000009">
    <property type="protein sequence ID" value="MFD1427360.1"/>
    <property type="molecule type" value="Genomic_DNA"/>
</dbReference>
<keyword evidence="4" id="KW-0597">Phosphoprotein</keyword>
<proteinExistence type="predicted"/>
<dbReference type="InterPro" id="IPR002178">
    <property type="entry name" value="PTS_EIIA_type-2_dom"/>
</dbReference>
<dbReference type="InterPro" id="IPR050893">
    <property type="entry name" value="Sugar_PTS"/>
</dbReference>
<evidence type="ECO:0000256" key="3">
    <source>
        <dbReference type="ARBA" id="ARBA00022448"/>
    </source>
</evidence>
<organism evidence="13 14">
    <name type="scientific">Kroppenstedtia sanguinis</name>
    <dbReference type="NCBI Taxonomy" id="1380684"/>
    <lineage>
        <taxon>Bacteria</taxon>
        <taxon>Bacillati</taxon>
        <taxon>Bacillota</taxon>
        <taxon>Bacilli</taxon>
        <taxon>Bacillales</taxon>
        <taxon>Thermoactinomycetaceae</taxon>
        <taxon>Kroppenstedtia</taxon>
    </lineage>
</organism>
<evidence type="ECO:0000256" key="11">
    <source>
        <dbReference type="ARBA" id="ARBA00030962"/>
    </source>
</evidence>
<feature type="domain" description="PTS EIIA type-2" evidence="12">
    <location>
        <begin position="3"/>
        <end position="142"/>
    </location>
</feature>
<dbReference type="PANTHER" id="PTHR30181:SF2">
    <property type="entry name" value="PTS SYSTEM MANNITOL-SPECIFIC EIICBA COMPONENT"/>
    <property type="match status" value="1"/>
</dbReference>
<evidence type="ECO:0000259" key="12">
    <source>
        <dbReference type="PROSITE" id="PS51094"/>
    </source>
</evidence>
<dbReference type="CDD" id="cd00211">
    <property type="entry name" value="PTS_IIA_fru"/>
    <property type="match status" value="1"/>
</dbReference>
<evidence type="ECO:0000256" key="6">
    <source>
        <dbReference type="ARBA" id="ARBA00022679"/>
    </source>
</evidence>
<keyword evidence="7" id="KW-0598">Phosphotransferase system</keyword>
<dbReference type="PROSITE" id="PS51094">
    <property type="entry name" value="PTS_EIIA_TYPE_2"/>
    <property type="match status" value="1"/>
</dbReference>
<dbReference type="PANTHER" id="PTHR30181">
    <property type="entry name" value="MANNITOL PERMEASE IIC COMPONENT"/>
    <property type="match status" value="1"/>
</dbReference>
<dbReference type="Pfam" id="PF00359">
    <property type="entry name" value="PTS_EIIA_2"/>
    <property type="match status" value="1"/>
</dbReference>
<dbReference type="Proteomes" id="UP001597282">
    <property type="component" value="Unassembled WGS sequence"/>
</dbReference>
<keyword evidence="3" id="KW-0813">Transport</keyword>
<dbReference type="InterPro" id="IPR016152">
    <property type="entry name" value="PTrfase/Anion_transptr"/>
</dbReference>